<name>A0A024RZ37_HYPJR</name>
<sequence>MFIHLIIHPEARPCSRDQNEHRRRRLSLLAKPRPPFSTALQDCQIATPPNIKVNNASKTVEMGTKR</sequence>
<reference evidence="2" key="1">
    <citation type="journal article" date="2013" name="Ind. Biotechnol.">
        <title>Comparative genomics analysis of Trichoderma reesei strains.</title>
        <authorList>
            <person name="Koike H."/>
            <person name="Aerts A."/>
            <person name="LaButti K."/>
            <person name="Grigoriev I.V."/>
            <person name="Baker S.E."/>
        </authorList>
    </citation>
    <scope>NUCLEOTIDE SEQUENCE [LARGE SCALE GENOMIC DNA]</scope>
    <source>
        <strain evidence="2">ATCC 56765 / BCRC 32924 / NRRL 11460 / Rut C-30</strain>
    </source>
</reference>
<dbReference type="HOGENOM" id="CLU_2832999_0_0_1"/>
<proteinExistence type="predicted"/>
<evidence type="ECO:0000313" key="2">
    <source>
        <dbReference type="Proteomes" id="UP000024376"/>
    </source>
</evidence>
<dbReference type="Proteomes" id="UP000024376">
    <property type="component" value="Unassembled WGS sequence"/>
</dbReference>
<protein>
    <submittedName>
        <fullName evidence="1">Uncharacterized protein</fullName>
    </submittedName>
</protein>
<dbReference type="KEGG" id="trr:M419DRAFT_124993"/>
<organism evidence="1 2">
    <name type="scientific">Hypocrea jecorina (strain ATCC 56765 / BCRC 32924 / NRRL 11460 / Rut C-30)</name>
    <name type="common">Trichoderma reesei</name>
    <dbReference type="NCBI Taxonomy" id="1344414"/>
    <lineage>
        <taxon>Eukaryota</taxon>
        <taxon>Fungi</taxon>
        <taxon>Dikarya</taxon>
        <taxon>Ascomycota</taxon>
        <taxon>Pezizomycotina</taxon>
        <taxon>Sordariomycetes</taxon>
        <taxon>Hypocreomycetidae</taxon>
        <taxon>Hypocreales</taxon>
        <taxon>Hypocreaceae</taxon>
        <taxon>Trichoderma</taxon>
    </lineage>
</organism>
<evidence type="ECO:0000313" key="1">
    <source>
        <dbReference type="EMBL" id="ETR98137.1"/>
    </source>
</evidence>
<dbReference type="EMBL" id="KI911165">
    <property type="protein sequence ID" value="ETR98137.1"/>
    <property type="molecule type" value="Genomic_DNA"/>
</dbReference>
<accession>A0A024RZ37</accession>
<dbReference type="AlphaFoldDB" id="A0A024RZ37"/>
<gene>
    <name evidence="1" type="ORF">M419DRAFT_124993</name>
</gene>